<dbReference type="KEGG" id="vg:75691226"/>
<dbReference type="Proteomes" id="UP000827813">
    <property type="component" value="Segment"/>
</dbReference>
<dbReference type="GeneID" id="75691226"/>
<accession>A0AAE7RZM7</accession>
<organism evidence="1 2">
    <name type="scientific">uncultured phage cr9_1</name>
    <dbReference type="NCBI Taxonomy" id="2986400"/>
    <lineage>
        <taxon>Viruses</taxon>
        <taxon>Duplodnaviria</taxon>
        <taxon>Heunggongvirae</taxon>
        <taxon>Uroviricota</taxon>
        <taxon>Caudoviricetes</taxon>
        <taxon>Crassvirales</taxon>
        <taxon>Intestiviridae</taxon>
        <taxon>Crudevirinae</taxon>
        <taxon>Dabirmavirus</taxon>
        <taxon>Dabirmavirus hominis</taxon>
    </lineage>
</organism>
<dbReference type="EMBL" id="MZ130486">
    <property type="protein sequence ID" value="QWM90173.1"/>
    <property type="molecule type" value="Genomic_DNA"/>
</dbReference>
<reference evidence="1 2" key="1">
    <citation type="submission" date="2021-04" db="EMBL/GenBank/DDBJ databases">
        <authorList>
            <person name="Shkoporov A.N."/>
            <person name="Stockdale S.R."/>
            <person name="Guerin E."/>
            <person name="Ross R.P."/>
            <person name="Hill C."/>
        </authorList>
    </citation>
    <scope>NUCLEOTIDE SEQUENCE [LARGE SCALE GENOMIC DNA]</scope>
    <source>
        <strain evidence="2">cr9_1</strain>
    </source>
</reference>
<sequence>MTPQYQFNLGQADPLLSIAQNNPEGYISVIEQELQKLNNVKQQLIQAKQPAQQNINNAINIWDSINNEIASMTNDQKELLAKDETYISIERELQLMIQEELINSVKDKVAASPRGKELLEKQLNNIKVKKEEIIKEANKNIEVFKRFQEAARVNPNLTYAEFVKSLN</sequence>
<dbReference type="RefSeq" id="YP_010359745.1">
    <property type="nucleotide sequence ID" value="NC_062776.1"/>
</dbReference>
<keyword evidence="2" id="KW-1185">Reference proteome</keyword>
<proteinExistence type="predicted"/>
<evidence type="ECO:0000313" key="1">
    <source>
        <dbReference type="EMBL" id="QWM90173.1"/>
    </source>
</evidence>
<evidence type="ECO:0000313" key="2">
    <source>
        <dbReference type="Proteomes" id="UP000827813"/>
    </source>
</evidence>
<gene>
    <name evidence="1" type="primary">gp_23106</name>
</gene>
<protein>
    <submittedName>
        <fullName evidence="1">Nuclear pore complex-like protein</fullName>
    </submittedName>
</protein>
<name>A0AAE7RZM7_9CAUD</name>